<evidence type="ECO:0000313" key="4">
    <source>
        <dbReference type="Proteomes" id="UP000199524"/>
    </source>
</evidence>
<evidence type="ECO:0000256" key="1">
    <source>
        <dbReference type="ARBA" id="ARBA00007689"/>
    </source>
</evidence>
<dbReference type="AlphaFoldDB" id="A0A1H1WDW6"/>
<dbReference type="RefSeq" id="WP_090206744.1">
    <property type="nucleotide sequence ID" value="NZ_CP162519.1"/>
</dbReference>
<dbReference type="Gene3D" id="3.30.70.1060">
    <property type="entry name" value="Dimeric alpha+beta barrel"/>
    <property type="match status" value="1"/>
</dbReference>
<evidence type="ECO:0000313" key="3">
    <source>
        <dbReference type="EMBL" id="SDS95588.1"/>
    </source>
</evidence>
<gene>
    <name evidence="3" type="ORF">SAMN05216598_3387</name>
</gene>
<protein>
    <submittedName>
        <fullName evidence="3">Uncharacterized conserved protein YciI, contains a putative active-site phosphohistidine</fullName>
    </submittedName>
</protein>
<name>A0A1H1WDW6_9PSED</name>
<evidence type="ECO:0000259" key="2">
    <source>
        <dbReference type="Pfam" id="PF03795"/>
    </source>
</evidence>
<dbReference type="InterPro" id="IPR005545">
    <property type="entry name" value="YCII"/>
</dbReference>
<dbReference type="PANTHER" id="PTHR37828">
    <property type="entry name" value="GSR2449 PROTEIN"/>
    <property type="match status" value="1"/>
</dbReference>
<organism evidence="3 4">
    <name type="scientific">Pseudomonas asplenii</name>
    <dbReference type="NCBI Taxonomy" id="53407"/>
    <lineage>
        <taxon>Bacteria</taxon>
        <taxon>Pseudomonadati</taxon>
        <taxon>Pseudomonadota</taxon>
        <taxon>Gammaproteobacteria</taxon>
        <taxon>Pseudomonadales</taxon>
        <taxon>Pseudomonadaceae</taxon>
        <taxon>Pseudomonas</taxon>
    </lineage>
</organism>
<dbReference type="Proteomes" id="UP000199524">
    <property type="component" value="Chromosome I"/>
</dbReference>
<dbReference type="EMBL" id="LT629777">
    <property type="protein sequence ID" value="SDS95588.1"/>
    <property type="molecule type" value="Genomic_DNA"/>
</dbReference>
<reference evidence="4" key="1">
    <citation type="submission" date="2016-10" db="EMBL/GenBank/DDBJ databases">
        <authorList>
            <person name="Varghese N."/>
            <person name="Submissions S."/>
        </authorList>
    </citation>
    <scope>NUCLEOTIDE SEQUENCE [LARGE SCALE GENOMIC DNA]</scope>
    <source>
        <strain evidence="4">ATCC 23835</strain>
    </source>
</reference>
<dbReference type="InterPro" id="IPR011008">
    <property type="entry name" value="Dimeric_a/b-barrel"/>
</dbReference>
<dbReference type="Pfam" id="PF03795">
    <property type="entry name" value="YCII"/>
    <property type="match status" value="1"/>
</dbReference>
<comment type="similarity">
    <text evidence="1">Belongs to the YciI family.</text>
</comment>
<dbReference type="GeneID" id="300208323"/>
<proteinExistence type="inferred from homology"/>
<accession>A0A1H1WDW6</accession>
<feature type="domain" description="YCII-related" evidence="2">
    <location>
        <begin position="7"/>
        <end position="70"/>
    </location>
</feature>
<dbReference type="SUPFAM" id="SSF54909">
    <property type="entry name" value="Dimeric alpha+beta barrel"/>
    <property type="match status" value="1"/>
</dbReference>
<keyword evidence="4" id="KW-1185">Reference proteome</keyword>
<dbReference type="PANTHER" id="PTHR37828:SF1">
    <property type="entry name" value="YCII-RELATED DOMAIN-CONTAINING PROTEIN"/>
    <property type="match status" value="1"/>
</dbReference>
<sequence>MIFAITLSYIRPVDQVKVHLDAHKAWLVQHIQAGTILFAGPLEQQSGGFILAQGEHLADIQKILDEDPFAVYQLVTFDIQRCEPAIRSSAFPEQWAPGAKAI</sequence>